<evidence type="ECO:0000256" key="4">
    <source>
        <dbReference type="ARBA" id="ARBA00022568"/>
    </source>
</evidence>
<dbReference type="GO" id="GO:0015292">
    <property type="term" value="F:uniporter activity"/>
    <property type="evidence" value="ECO:0007669"/>
    <property type="project" value="UniProtKB-UniRule"/>
</dbReference>
<keyword evidence="12 17" id="KW-0472">Membrane</keyword>
<evidence type="ECO:0000256" key="14">
    <source>
        <dbReference type="ARBA" id="ARBA00036634"/>
    </source>
</evidence>
<comment type="function">
    <text evidence="17">Mitochondrial inner membrane calcium uniporter that mediates calcium uptake into mitochondria. Mitochondrial calcium homeostasis plays key roles in cellular physiology and regulates cell bioenergetics, cytoplasmic calcium signals and activation of cell death pathways.</text>
</comment>
<gene>
    <name evidence="20" type="ORF">ASPZODRAFT_135530</name>
</gene>
<keyword evidence="13 17" id="KW-0407">Ion channel</keyword>
<keyword evidence="4 17" id="KW-0109">Calcium transport</keyword>
<sequence>MIARTLRSVVPRSQQRVSQSIRETIRWRYGCNQRWYTPSPFWQGVKEHPVEGAGKDSIKGKLLTTPSRLFKLIVPISSLHKQNNEPIALLVHPQQPLSYLERLVQAEVPPIKEDGQQRPPGVSFLALQMENDAIRPRKYENSSKDKYTHKEQQRQQQQQQKQKEEAELVRWSPATEIGDFIRDAARAREFLLQIEGDGRVCVEVPSFSERTYFLRMRLRKLSRRLQALATTKHECDVLAHRGAQRVALGGFGILASWWYLVYRLTFETELGWDTMEPVTYLVSLSTLMGGYLWFLYHNREISYRSALDLTISTRQKRLYAMRGVDLTLWASLIDEGNALRREIKTIAGDYDVEWDERQDEQDERVIEALKEGEKKEKKDAKESEEQDS</sequence>
<feature type="transmembrane region" description="Helical" evidence="17">
    <location>
        <begin position="246"/>
        <end position="266"/>
    </location>
</feature>
<dbReference type="OrthoDB" id="278338at2759"/>
<dbReference type="EMBL" id="KV878349">
    <property type="protein sequence ID" value="OJJ44078.1"/>
    <property type="molecule type" value="Genomic_DNA"/>
</dbReference>
<evidence type="ECO:0000313" key="20">
    <source>
        <dbReference type="EMBL" id="OJJ44078.1"/>
    </source>
</evidence>
<accession>A0A1L9SA96</accession>
<keyword evidence="21" id="KW-1185">Reference proteome</keyword>
<dbReference type="PANTHER" id="PTHR13462:SF10">
    <property type="entry name" value="CALCIUM UNIPORTER PROTEIN, MITOCHONDRIAL"/>
    <property type="match status" value="1"/>
</dbReference>
<dbReference type="GeneID" id="34610294"/>
<reference evidence="21" key="1">
    <citation type="journal article" date="2017" name="Genome Biol.">
        <title>Comparative genomics reveals high biological diversity and specific adaptations in the industrially and medically important fungal genus Aspergillus.</title>
        <authorList>
            <person name="de Vries R.P."/>
            <person name="Riley R."/>
            <person name="Wiebenga A."/>
            <person name="Aguilar-Osorio G."/>
            <person name="Amillis S."/>
            <person name="Uchima C.A."/>
            <person name="Anderluh G."/>
            <person name="Asadollahi M."/>
            <person name="Askin M."/>
            <person name="Barry K."/>
            <person name="Battaglia E."/>
            <person name="Bayram O."/>
            <person name="Benocci T."/>
            <person name="Braus-Stromeyer S.A."/>
            <person name="Caldana C."/>
            <person name="Canovas D."/>
            <person name="Cerqueira G.C."/>
            <person name="Chen F."/>
            <person name="Chen W."/>
            <person name="Choi C."/>
            <person name="Clum A."/>
            <person name="Dos Santos R.A."/>
            <person name="Damasio A.R."/>
            <person name="Diallinas G."/>
            <person name="Emri T."/>
            <person name="Fekete E."/>
            <person name="Flipphi M."/>
            <person name="Freyberg S."/>
            <person name="Gallo A."/>
            <person name="Gournas C."/>
            <person name="Habgood R."/>
            <person name="Hainaut M."/>
            <person name="Harispe M.L."/>
            <person name="Henrissat B."/>
            <person name="Hilden K.S."/>
            <person name="Hope R."/>
            <person name="Hossain A."/>
            <person name="Karabika E."/>
            <person name="Karaffa L."/>
            <person name="Karanyi Z."/>
            <person name="Krasevec N."/>
            <person name="Kuo A."/>
            <person name="Kusch H."/>
            <person name="LaButti K."/>
            <person name="Lagendijk E.L."/>
            <person name="Lapidus A."/>
            <person name="Levasseur A."/>
            <person name="Lindquist E."/>
            <person name="Lipzen A."/>
            <person name="Logrieco A.F."/>
            <person name="MacCabe A."/>
            <person name="Maekelae M.R."/>
            <person name="Malavazi I."/>
            <person name="Melin P."/>
            <person name="Meyer V."/>
            <person name="Mielnichuk N."/>
            <person name="Miskei M."/>
            <person name="Molnar A.P."/>
            <person name="Mule G."/>
            <person name="Ngan C.Y."/>
            <person name="Orejas M."/>
            <person name="Orosz E."/>
            <person name="Ouedraogo J.P."/>
            <person name="Overkamp K.M."/>
            <person name="Park H.-S."/>
            <person name="Perrone G."/>
            <person name="Piumi F."/>
            <person name="Punt P.J."/>
            <person name="Ram A.F."/>
            <person name="Ramon A."/>
            <person name="Rauscher S."/>
            <person name="Record E."/>
            <person name="Riano-Pachon D.M."/>
            <person name="Robert V."/>
            <person name="Roehrig J."/>
            <person name="Ruller R."/>
            <person name="Salamov A."/>
            <person name="Salih N.S."/>
            <person name="Samson R.A."/>
            <person name="Sandor E."/>
            <person name="Sanguinetti M."/>
            <person name="Schuetze T."/>
            <person name="Sepcic K."/>
            <person name="Shelest E."/>
            <person name="Sherlock G."/>
            <person name="Sophianopoulou V."/>
            <person name="Squina F.M."/>
            <person name="Sun H."/>
            <person name="Susca A."/>
            <person name="Todd R.B."/>
            <person name="Tsang A."/>
            <person name="Unkles S.E."/>
            <person name="van de Wiele N."/>
            <person name="van Rossen-Uffink D."/>
            <person name="Oliveira J.V."/>
            <person name="Vesth T.C."/>
            <person name="Visser J."/>
            <person name="Yu J.-H."/>
            <person name="Zhou M."/>
            <person name="Andersen M.R."/>
            <person name="Archer D.B."/>
            <person name="Baker S.E."/>
            <person name="Benoit I."/>
            <person name="Brakhage A.A."/>
            <person name="Braus G.H."/>
            <person name="Fischer R."/>
            <person name="Frisvad J.C."/>
            <person name="Goldman G.H."/>
            <person name="Houbraken J."/>
            <person name="Oakley B."/>
            <person name="Pocsi I."/>
            <person name="Scazzocchio C."/>
            <person name="Seiboth B."/>
            <person name="vanKuyk P.A."/>
            <person name="Wortman J."/>
            <person name="Dyer P.S."/>
            <person name="Grigoriev I.V."/>
        </authorList>
    </citation>
    <scope>NUCLEOTIDE SEQUENCE [LARGE SCALE GENOMIC DNA]</scope>
    <source>
        <strain evidence="21">CBS 506.65</strain>
    </source>
</reference>
<evidence type="ECO:0000256" key="15">
    <source>
        <dbReference type="ARBA" id="ARBA00044966"/>
    </source>
</evidence>
<comment type="function">
    <text evidence="16">Highly selective calcium channel localized to the inner mitochondrial membrane, which mediates calcium uptake into the mitochondrial matrix. Mitochondrial calcium homeostasis plays key roles in cellular physiology and regulates ATP production, cytoplasmic calcium signals and activation of cell death pathways. Sufficient to operate as a pore-forming channel without the need of calcium-sensor or auxiliary subunit.</text>
</comment>
<dbReference type="VEuPathDB" id="FungiDB:ASPZODRAFT_135530"/>
<evidence type="ECO:0000256" key="18">
    <source>
        <dbReference type="SAM" id="MobiDB-lite"/>
    </source>
</evidence>
<evidence type="ECO:0000256" key="8">
    <source>
        <dbReference type="ARBA" id="ARBA00022837"/>
    </source>
</evidence>
<feature type="transmembrane region" description="Helical" evidence="17">
    <location>
        <begin position="278"/>
        <end position="296"/>
    </location>
</feature>
<feature type="domain" description="Calcium uniporter protein C-terminal" evidence="19">
    <location>
        <begin position="210"/>
        <end position="330"/>
    </location>
</feature>
<evidence type="ECO:0000256" key="5">
    <source>
        <dbReference type="ARBA" id="ARBA00022673"/>
    </source>
</evidence>
<evidence type="ECO:0000256" key="9">
    <source>
        <dbReference type="ARBA" id="ARBA00022989"/>
    </source>
</evidence>
<keyword evidence="11 17" id="KW-0496">Mitochondrion</keyword>
<dbReference type="PANTHER" id="PTHR13462">
    <property type="entry name" value="CALCIUM UNIPORTER PROTEIN, MITOCHONDRIAL"/>
    <property type="match status" value="1"/>
</dbReference>
<dbReference type="Proteomes" id="UP000184188">
    <property type="component" value="Unassembled WGS sequence"/>
</dbReference>
<comment type="subunit">
    <text evidence="15">Homotetramer, assembles in a dimer or dimers configuration with two interfaces.</text>
</comment>
<dbReference type="Pfam" id="PF04678">
    <property type="entry name" value="MCU"/>
    <property type="match status" value="1"/>
</dbReference>
<comment type="subcellular location">
    <subcellularLocation>
        <location evidence="1 17">Mitochondrion inner membrane</location>
        <topology evidence="1 17">Multi-pass membrane protein</topology>
    </subcellularLocation>
</comment>
<evidence type="ECO:0000256" key="10">
    <source>
        <dbReference type="ARBA" id="ARBA00023065"/>
    </source>
</evidence>
<dbReference type="RefSeq" id="XP_022578588.1">
    <property type="nucleotide sequence ID" value="XM_022723829.1"/>
</dbReference>
<dbReference type="GO" id="GO:0036444">
    <property type="term" value="P:calcium import into the mitochondrion"/>
    <property type="evidence" value="ECO:0007669"/>
    <property type="project" value="UniProtKB-ARBA"/>
</dbReference>
<evidence type="ECO:0000256" key="17">
    <source>
        <dbReference type="RuleBase" id="RU367035"/>
    </source>
</evidence>
<dbReference type="GO" id="GO:1990246">
    <property type="term" value="C:uniplex complex"/>
    <property type="evidence" value="ECO:0007669"/>
    <property type="project" value="TreeGrafter"/>
</dbReference>
<evidence type="ECO:0000256" key="16">
    <source>
        <dbReference type="ARBA" id="ARBA00045938"/>
    </source>
</evidence>
<evidence type="ECO:0000256" key="3">
    <source>
        <dbReference type="ARBA" id="ARBA00022448"/>
    </source>
</evidence>
<evidence type="ECO:0000256" key="13">
    <source>
        <dbReference type="ARBA" id="ARBA00023303"/>
    </source>
</evidence>
<keyword evidence="3 17" id="KW-0813">Transport</keyword>
<protein>
    <recommendedName>
        <fullName evidence="17">Calcium uniporter protein</fullName>
    </recommendedName>
</protein>
<dbReference type="STRING" id="1073090.A0A1L9SA96"/>
<evidence type="ECO:0000256" key="2">
    <source>
        <dbReference type="ARBA" id="ARBA00005653"/>
    </source>
</evidence>
<evidence type="ECO:0000256" key="12">
    <source>
        <dbReference type="ARBA" id="ARBA00023136"/>
    </source>
</evidence>
<keyword evidence="8 17" id="KW-0106">Calcium</keyword>
<organism evidence="20 21">
    <name type="scientific">Penicilliopsis zonata CBS 506.65</name>
    <dbReference type="NCBI Taxonomy" id="1073090"/>
    <lineage>
        <taxon>Eukaryota</taxon>
        <taxon>Fungi</taxon>
        <taxon>Dikarya</taxon>
        <taxon>Ascomycota</taxon>
        <taxon>Pezizomycotina</taxon>
        <taxon>Eurotiomycetes</taxon>
        <taxon>Eurotiomycetidae</taxon>
        <taxon>Eurotiales</taxon>
        <taxon>Aspergillaceae</taxon>
        <taxon>Penicilliopsis</taxon>
    </lineage>
</organism>
<evidence type="ECO:0000256" key="7">
    <source>
        <dbReference type="ARBA" id="ARBA00022792"/>
    </source>
</evidence>
<dbReference type="GO" id="GO:0005262">
    <property type="term" value="F:calcium channel activity"/>
    <property type="evidence" value="ECO:0007669"/>
    <property type="project" value="UniProtKB-UniRule"/>
</dbReference>
<evidence type="ECO:0000313" key="21">
    <source>
        <dbReference type="Proteomes" id="UP000184188"/>
    </source>
</evidence>
<name>A0A1L9SA96_9EURO</name>
<keyword evidence="5 17" id="KW-0107">Calcium channel</keyword>
<dbReference type="AlphaFoldDB" id="A0A1L9SA96"/>
<keyword evidence="10 17" id="KW-0406">Ion transport</keyword>
<dbReference type="InterPro" id="IPR006769">
    <property type="entry name" value="MCU_C"/>
</dbReference>
<comment type="catalytic activity">
    <reaction evidence="14">
        <text>Ca(2+)(in) = Ca(2+)(out)</text>
        <dbReference type="Rhea" id="RHEA:29671"/>
        <dbReference type="ChEBI" id="CHEBI:29108"/>
    </reaction>
</comment>
<comment type="similarity">
    <text evidence="2 17">Belongs to the MCU (TC 1.A.77) family.</text>
</comment>
<evidence type="ECO:0000256" key="6">
    <source>
        <dbReference type="ARBA" id="ARBA00022692"/>
    </source>
</evidence>
<keyword evidence="7 17" id="KW-0999">Mitochondrion inner membrane</keyword>
<feature type="region of interest" description="Disordered" evidence="18">
    <location>
        <begin position="135"/>
        <end position="168"/>
    </location>
</feature>
<keyword evidence="6 17" id="KW-0812">Transmembrane</keyword>
<dbReference type="GO" id="GO:0051560">
    <property type="term" value="P:mitochondrial calcium ion homeostasis"/>
    <property type="evidence" value="ECO:0007669"/>
    <property type="project" value="UniProtKB-UniRule"/>
</dbReference>
<evidence type="ECO:0000256" key="1">
    <source>
        <dbReference type="ARBA" id="ARBA00004448"/>
    </source>
</evidence>
<proteinExistence type="inferred from homology"/>
<dbReference type="InterPro" id="IPR039055">
    <property type="entry name" value="MCU_fam"/>
</dbReference>
<feature type="compositionally biased region" description="Basic and acidic residues" evidence="18">
    <location>
        <begin position="135"/>
        <end position="153"/>
    </location>
</feature>
<keyword evidence="9 17" id="KW-1133">Transmembrane helix</keyword>
<feature type="region of interest" description="Disordered" evidence="18">
    <location>
        <begin position="366"/>
        <end position="388"/>
    </location>
</feature>
<evidence type="ECO:0000259" key="19">
    <source>
        <dbReference type="Pfam" id="PF04678"/>
    </source>
</evidence>
<evidence type="ECO:0000256" key="11">
    <source>
        <dbReference type="ARBA" id="ARBA00023128"/>
    </source>
</evidence>